<feature type="compositionally biased region" description="Polar residues" evidence="1">
    <location>
        <begin position="151"/>
        <end position="183"/>
    </location>
</feature>
<proteinExistence type="predicted"/>
<name>A0AAN9HT57_CROPI</name>
<dbReference type="Proteomes" id="UP001372338">
    <property type="component" value="Unassembled WGS sequence"/>
</dbReference>
<keyword evidence="3" id="KW-1185">Reference proteome</keyword>
<dbReference type="EMBL" id="JAYWIO010000007">
    <property type="protein sequence ID" value="KAK7251120.1"/>
    <property type="molecule type" value="Genomic_DNA"/>
</dbReference>
<dbReference type="AlphaFoldDB" id="A0AAN9HT57"/>
<gene>
    <name evidence="2" type="ORF">RIF29_34046</name>
</gene>
<protein>
    <submittedName>
        <fullName evidence="2">Uncharacterized protein</fullName>
    </submittedName>
</protein>
<evidence type="ECO:0000313" key="3">
    <source>
        <dbReference type="Proteomes" id="UP001372338"/>
    </source>
</evidence>
<feature type="region of interest" description="Disordered" evidence="1">
    <location>
        <begin position="144"/>
        <end position="199"/>
    </location>
</feature>
<evidence type="ECO:0000256" key="1">
    <source>
        <dbReference type="SAM" id="MobiDB-lite"/>
    </source>
</evidence>
<organism evidence="2 3">
    <name type="scientific">Crotalaria pallida</name>
    <name type="common">Smooth rattlebox</name>
    <name type="synonym">Crotalaria striata</name>
    <dbReference type="NCBI Taxonomy" id="3830"/>
    <lineage>
        <taxon>Eukaryota</taxon>
        <taxon>Viridiplantae</taxon>
        <taxon>Streptophyta</taxon>
        <taxon>Embryophyta</taxon>
        <taxon>Tracheophyta</taxon>
        <taxon>Spermatophyta</taxon>
        <taxon>Magnoliopsida</taxon>
        <taxon>eudicotyledons</taxon>
        <taxon>Gunneridae</taxon>
        <taxon>Pentapetalae</taxon>
        <taxon>rosids</taxon>
        <taxon>fabids</taxon>
        <taxon>Fabales</taxon>
        <taxon>Fabaceae</taxon>
        <taxon>Papilionoideae</taxon>
        <taxon>50 kb inversion clade</taxon>
        <taxon>genistoids sensu lato</taxon>
        <taxon>core genistoids</taxon>
        <taxon>Crotalarieae</taxon>
        <taxon>Crotalaria</taxon>
    </lineage>
</organism>
<sequence length="315" mass="34552">MGPVHYNGNNTNGKSLIEDHDPDMIMEAANHISDSNGMVNTVNPEINDSSPFGPWMLVRGIPRMKGKGFDREGIKNGSNKEILSPNIKVGSRFNVLETEDAGCEVEDLNVQNSNAMKEPCNLDTAQMKDKAKGNFGISHAVKIRNSKGGKNPQSKQASIAQPKNNPEIKNQPSMNHTHPSKAQGSIIEAPSSSSKPDRSLMKEIEKQVLLRMKDLERNNPNLLDKVATQVHYSSYTLQNPLHGFSPTTNDLGFAMFPPNRDASQPVSIQNQRMEIDGGPNVLMEEKTQPNVGISTFQGALSSIEHDPRAFSPRSS</sequence>
<accession>A0AAN9HT57</accession>
<comment type="caution">
    <text evidence="2">The sequence shown here is derived from an EMBL/GenBank/DDBJ whole genome shotgun (WGS) entry which is preliminary data.</text>
</comment>
<reference evidence="2 3" key="1">
    <citation type="submission" date="2024-01" db="EMBL/GenBank/DDBJ databases">
        <title>The genomes of 5 underutilized Papilionoideae crops provide insights into root nodulation and disease resistanc.</title>
        <authorList>
            <person name="Yuan L."/>
        </authorList>
    </citation>
    <scope>NUCLEOTIDE SEQUENCE [LARGE SCALE GENOMIC DNA]</scope>
    <source>
        <strain evidence="2">ZHUSHIDOU_FW_LH</strain>
        <tissue evidence="2">Leaf</tissue>
    </source>
</reference>
<evidence type="ECO:0000313" key="2">
    <source>
        <dbReference type="EMBL" id="KAK7251120.1"/>
    </source>
</evidence>